<keyword evidence="6" id="KW-0175">Coiled coil</keyword>
<feature type="coiled-coil region" evidence="6">
    <location>
        <begin position="52"/>
        <end position="86"/>
    </location>
</feature>
<evidence type="ECO:0000256" key="4">
    <source>
        <dbReference type="ARBA" id="ARBA00022801"/>
    </source>
</evidence>
<evidence type="ECO:0000256" key="1">
    <source>
        <dbReference type="ARBA" id="ARBA00009998"/>
    </source>
</evidence>
<comment type="caution">
    <text evidence="7">The sequence shown here is derived from an EMBL/GenBank/DDBJ whole genome shotgun (WGS) entry which is preliminary data.</text>
</comment>
<sequence length="89" mass="10461">MLFPFNIREVCLCTKLMEKQFNLKEALKKLEEISKWFETQKEIDIEEGINKVKEAAGLIKASKDRLKAVENQFEEIKKEIIENEDISKS</sequence>
<keyword evidence="4" id="KW-0378">Hydrolase</keyword>
<keyword evidence="3" id="KW-0540">Nuclease</keyword>
<name>A0A2H0UX04_9BACT</name>
<dbReference type="InterPro" id="IPR037004">
    <property type="entry name" value="Exonuc_VII_ssu_sf"/>
</dbReference>
<evidence type="ECO:0000256" key="3">
    <source>
        <dbReference type="ARBA" id="ARBA00022722"/>
    </source>
</evidence>
<protein>
    <submittedName>
        <fullName evidence="7">Exodeoxyribonuclease VII small subunit</fullName>
    </submittedName>
</protein>
<keyword evidence="5" id="KW-0269">Exonuclease</keyword>
<evidence type="ECO:0000313" key="7">
    <source>
        <dbReference type="EMBL" id="PIR91371.1"/>
    </source>
</evidence>
<dbReference type="EMBL" id="PFAV01000039">
    <property type="protein sequence ID" value="PIR91371.1"/>
    <property type="molecule type" value="Genomic_DNA"/>
</dbReference>
<accession>A0A2H0UX04</accession>
<dbReference type="Pfam" id="PF02609">
    <property type="entry name" value="Exonuc_VII_S"/>
    <property type="match status" value="1"/>
</dbReference>
<evidence type="ECO:0000256" key="6">
    <source>
        <dbReference type="SAM" id="Coils"/>
    </source>
</evidence>
<dbReference type="GO" id="GO:0009318">
    <property type="term" value="C:exodeoxyribonuclease VII complex"/>
    <property type="evidence" value="ECO:0007669"/>
    <property type="project" value="InterPro"/>
</dbReference>
<evidence type="ECO:0000313" key="8">
    <source>
        <dbReference type="Proteomes" id="UP000228906"/>
    </source>
</evidence>
<comment type="similarity">
    <text evidence="1">Belongs to the XseB family.</text>
</comment>
<evidence type="ECO:0000256" key="2">
    <source>
        <dbReference type="ARBA" id="ARBA00022490"/>
    </source>
</evidence>
<evidence type="ECO:0000256" key="5">
    <source>
        <dbReference type="ARBA" id="ARBA00022839"/>
    </source>
</evidence>
<dbReference type="SUPFAM" id="SSF116842">
    <property type="entry name" value="XseB-like"/>
    <property type="match status" value="1"/>
</dbReference>
<organism evidence="7 8">
    <name type="scientific">bacterium (Candidatus Gribaldobacteria) CG10_big_fil_rev_8_21_14_0_10_41_12</name>
    <dbReference type="NCBI Taxonomy" id="2014277"/>
    <lineage>
        <taxon>Bacteria</taxon>
        <taxon>Candidatus Gribaldobacteria</taxon>
    </lineage>
</organism>
<dbReference type="Gene3D" id="1.10.287.1040">
    <property type="entry name" value="Exonuclease VII, small subunit"/>
    <property type="match status" value="1"/>
</dbReference>
<dbReference type="AlphaFoldDB" id="A0A2H0UX04"/>
<dbReference type="GO" id="GO:0008855">
    <property type="term" value="F:exodeoxyribonuclease VII activity"/>
    <property type="evidence" value="ECO:0007669"/>
    <property type="project" value="InterPro"/>
</dbReference>
<dbReference type="InterPro" id="IPR003761">
    <property type="entry name" value="Exonuc_VII_S"/>
</dbReference>
<keyword evidence="2" id="KW-0963">Cytoplasm</keyword>
<dbReference type="Proteomes" id="UP000228906">
    <property type="component" value="Unassembled WGS sequence"/>
</dbReference>
<gene>
    <name evidence="7" type="ORF">COU03_02260</name>
</gene>
<dbReference type="GO" id="GO:0006308">
    <property type="term" value="P:DNA catabolic process"/>
    <property type="evidence" value="ECO:0007669"/>
    <property type="project" value="InterPro"/>
</dbReference>
<proteinExistence type="inferred from homology"/>
<reference evidence="8" key="1">
    <citation type="submission" date="2017-09" db="EMBL/GenBank/DDBJ databases">
        <title>Depth-based differentiation of microbial function through sediment-hosted aquifers and enrichment of novel symbionts in the deep terrestrial subsurface.</title>
        <authorList>
            <person name="Probst A.J."/>
            <person name="Ladd B."/>
            <person name="Jarett J.K."/>
            <person name="Geller-Mcgrath D.E."/>
            <person name="Sieber C.M.K."/>
            <person name="Emerson J.B."/>
            <person name="Anantharaman K."/>
            <person name="Thomas B.C."/>
            <person name="Malmstrom R."/>
            <person name="Stieglmeier M."/>
            <person name="Klingl A."/>
            <person name="Woyke T."/>
            <person name="Ryan C.M."/>
            <person name="Banfield J.F."/>
        </authorList>
    </citation>
    <scope>NUCLEOTIDE SEQUENCE [LARGE SCALE GENOMIC DNA]</scope>
</reference>